<accession>A0ABY3XGH5</accession>
<sequence>MSKTVWLLGTRHDFHGLAPAWIPTHVREFVNRCAEIVSEFGLTAVGEEASQESIGAFAKDAFGGSSALGQWCDSRGLHYLAFDLTDEECIRLGIPDSLSSKRAENEGDMDLAQRLSAERFNEREVEWIRRLSLLDSPSLLVLGAWHVASMQEKLAADGWDVSVVDDNWTPSDALSNDIGNG</sequence>
<dbReference type="Proteomes" id="UP000829194">
    <property type="component" value="Chromosome"/>
</dbReference>
<gene>
    <name evidence="1" type="ORF">MOV92_05585</name>
</gene>
<protein>
    <recommendedName>
        <fullName evidence="3">TraB family protein</fullName>
    </recommendedName>
</protein>
<organism evidence="1 2">
    <name type="scientific">Lysobacter gummosus</name>
    <dbReference type="NCBI Taxonomy" id="262324"/>
    <lineage>
        <taxon>Bacteria</taxon>
        <taxon>Pseudomonadati</taxon>
        <taxon>Pseudomonadota</taxon>
        <taxon>Gammaproteobacteria</taxon>
        <taxon>Lysobacterales</taxon>
        <taxon>Lysobacteraceae</taxon>
        <taxon>Lysobacter</taxon>
    </lineage>
</organism>
<evidence type="ECO:0000313" key="1">
    <source>
        <dbReference type="EMBL" id="UNP30729.1"/>
    </source>
</evidence>
<evidence type="ECO:0000313" key="2">
    <source>
        <dbReference type="Proteomes" id="UP000829194"/>
    </source>
</evidence>
<name>A0ABY3XGH5_9GAMM</name>
<proteinExistence type="predicted"/>
<dbReference type="RefSeq" id="WP_148648764.1">
    <property type="nucleotide sequence ID" value="NZ_CP011131.1"/>
</dbReference>
<reference evidence="1 2" key="1">
    <citation type="submission" date="2022-03" db="EMBL/GenBank/DDBJ databases">
        <title>Complete genome sequence of Lysobacter capsici VKM B-2533 and Lysobacter gummosus 10.1.1, promising sources of lytic agents.</title>
        <authorList>
            <person name="Tarlachkov S.V."/>
            <person name="Kudryakova I.V."/>
            <person name="Afoshin A.S."/>
            <person name="Leontyevskaya E.A."/>
            <person name="Leontyevskaya N.V."/>
        </authorList>
    </citation>
    <scope>NUCLEOTIDE SEQUENCE [LARGE SCALE GENOMIC DNA]</scope>
    <source>
        <strain evidence="1 2">10.1.1</strain>
    </source>
</reference>
<keyword evidence="2" id="KW-1185">Reference proteome</keyword>
<dbReference type="EMBL" id="CP093547">
    <property type="protein sequence ID" value="UNP30729.1"/>
    <property type="molecule type" value="Genomic_DNA"/>
</dbReference>
<evidence type="ECO:0008006" key="3">
    <source>
        <dbReference type="Google" id="ProtNLM"/>
    </source>
</evidence>